<dbReference type="Gene3D" id="3.90.550.10">
    <property type="entry name" value="Spore Coat Polysaccharide Biosynthesis Protein SpsA, Chain A"/>
    <property type="match status" value="2"/>
</dbReference>
<evidence type="ECO:0000313" key="3">
    <source>
        <dbReference type="EMBL" id="TID21148.1"/>
    </source>
</evidence>
<dbReference type="STRING" id="52247.A0A4T0WYI5"/>
<dbReference type="GO" id="GO:0000009">
    <property type="term" value="F:alpha-1,6-mannosyltransferase activity"/>
    <property type="evidence" value="ECO:0007669"/>
    <property type="project" value="TreeGrafter"/>
</dbReference>
<dbReference type="Proteomes" id="UP000307173">
    <property type="component" value="Unassembled WGS sequence"/>
</dbReference>
<keyword evidence="2" id="KW-0472">Membrane</keyword>
<evidence type="ECO:0000256" key="1">
    <source>
        <dbReference type="ARBA" id="ARBA00037964"/>
    </source>
</evidence>
<keyword evidence="2" id="KW-1133">Transmembrane helix</keyword>
<evidence type="ECO:0000313" key="4">
    <source>
        <dbReference type="Proteomes" id="UP000307173"/>
    </source>
</evidence>
<dbReference type="Pfam" id="PF03452">
    <property type="entry name" value="Anp1"/>
    <property type="match status" value="1"/>
</dbReference>
<dbReference type="InterPro" id="IPR052086">
    <property type="entry name" value="Mannan_Polymerase_Subunit"/>
</dbReference>
<dbReference type="GO" id="GO:0006487">
    <property type="term" value="P:protein N-linked glycosylation"/>
    <property type="evidence" value="ECO:0007669"/>
    <property type="project" value="TreeGrafter"/>
</dbReference>
<dbReference type="GO" id="GO:0000032">
    <property type="term" value="P:cell wall mannoprotein biosynthetic process"/>
    <property type="evidence" value="ECO:0007669"/>
    <property type="project" value="TreeGrafter"/>
</dbReference>
<evidence type="ECO:0008006" key="5">
    <source>
        <dbReference type="Google" id="ProtNLM"/>
    </source>
</evidence>
<dbReference type="AlphaFoldDB" id="A0A4T0WYI5"/>
<dbReference type="SUPFAM" id="SSF53448">
    <property type="entry name" value="Nucleotide-diphospho-sugar transferases"/>
    <property type="match status" value="1"/>
</dbReference>
<feature type="transmembrane region" description="Helical" evidence="2">
    <location>
        <begin position="36"/>
        <end position="55"/>
    </location>
</feature>
<reference evidence="3 4" key="1">
    <citation type="journal article" date="2019" name="Front. Genet.">
        <title>Whole-Genome Sequencing of the Opportunistic Yeast Pathogen Candida inconspicua Uncovers Its Hybrid Origin.</title>
        <authorList>
            <person name="Mixao V."/>
            <person name="Hansen A.P."/>
            <person name="Saus E."/>
            <person name="Boekhout T."/>
            <person name="Lass-Florl C."/>
            <person name="Gabaldon T."/>
        </authorList>
    </citation>
    <scope>NUCLEOTIDE SEQUENCE [LARGE SCALE GENOMIC DNA]</scope>
    <source>
        <strain evidence="3 4">CBS 180</strain>
    </source>
</reference>
<sequence>MSLRDTWKRKKTDLPVTMSNSEIFNPNAKKSRGNAFLIKSLSSFALTLLFFIAIFRVGTNNEQSGLAHDPNNKLDYKQLENDANSALAQPPNQEEELPEGVELYDLKDYSSSPSGKENEDIVLLLIPLRNAEKVLPLMFRNMMNITYDHKLIDVAFLVSDCSEDDHTLETLTEYTNAMQKSQLLPLLEEREQQSKGKGVFGSSDLYQKYMPEEYIESVKNAYSPPFHEEYEKPFRSIQIYQKDFGQVIGQGFSDRHDVKIQGIRRKLMGRARNWLLLTALKPYHSWVYWRDVDIELSPGDILEYMMKFSKDYDVIIPNVWRPLPTFLGREQPYDLNSWIESYEGLKLAKSLDEDDVIVEGYAEYSTWRAHLAYIRKPDGDPAEIIDLDGVGGVSILAKASVFRHGANFPAFTFMNHAETEAFGKLCKVMGKRVGGLPHYTIWHIYEPSEDDLIEISRLERKKRRFGKS</sequence>
<gene>
    <name evidence="3" type="ORF">CANINC_003428</name>
</gene>
<protein>
    <recommendedName>
        <fullName evidence="5">Vanadate resistance protein</fullName>
    </recommendedName>
</protein>
<dbReference type="PANTHER" id="PTHR43083">
    <property type="entry name" value="MANNAN POLYMERASE II"/>
    <property type="match status" value="1"/>
</dbReference>
<proteinExistence type="inferred from homology"/>
<comment type="similarity">
    <text evidence="1">Belongs to the ANP1/MMN9/VAN1 family.</text>
</comment>
<dbReference type="InterPro" id="IPR029044">
    <property type="entry name" value="Nucleotide-diphossugar_trans"/>
</dbReference>
<keyword evidence="4" id="KW-1185">Reference proteome</keyword>
<keyword evidence="2" id="KW-0812">Transmembrane</keyword>
<accession>A0A4T0WYI5</accession>
<dbReference type="PANTHER" id="PTHR43083:SF5">
    <property type="entry name" value="MANNAN POLYMERASE I COMPLEX VAN1 SUBUNIT"/>
    <property type="match status" value="1"/>
</dbReference>
<name>A0A4T0WYI5_9ASCO</name>
<dbReference type="OrthoDB" id="204164at2759"/>
<evidence type="ECO:0000256" key="2">
    <source>
        <dbReference type="SAM" id="Phobius"/>
    </source>
</evidence>
<dbReference type="FunFam" id="3.90.550.10:FF:000163">
    <property type="entry name" value="Van1p"/>
    <property type="match status" value="1"/>
</dbReference>
<dbReference type="GO" id="GO:0000136">
    <property type="term" value="C:mannan polymerase complex"/>
    <property type="evidence" value="ECO:0007669"/>
    <property type="project" value="TreeGrafter"/>
</dbReference>
<comment type="caution">
    <text evidence="3">The sequence shown here is derived from an EMBL/GenBank/DDBJ whole genome shotgun (WGS) entry which is preliminary data.</text>
</comment>
<organism evidence="3 4">
    <name type="scientific">Pichia inconspicua</name>
    <dbReference type="NCBI Taxonomy" id="52247"/>
    <lineage>
        <taxon>Eukaryota</taxon>
        <taxon>Fungi</taxon>
        <taxon>Dikarya</taxon>
        <taxon>Ascomycota</taxon>
        <taxon>Saccharomycotina</taxon>
        <taxon>Pichiomycetes</taxon>
        <taxon>Pichiales</taxon>
        <taxon>Pichiaceae</taxon>
        <taxon>Pichia</taxon>
    </lineage>
</organism>
<dbReference type="EMBL" id="SELW01000553">
    <property type="protein sequence ID" value="TID21148.1"/>
    <property type="molecule type" value="Genomic_DNA"/>
</dbReference>